<reference evidence="20" key="1">
    <citation type="submission" date="2021-10" db="EMBL/GenBank/DDBJ databases">
        <title>Tropical sea cucumber genome reveals ecological adaptation and Cuvierian tubules defense mechanism.</title>
        <authorList>
            <person name="Chen T."/>
        </authorList>
    </citation>
    <scope>NUCLEOTIDE SEQUENCE</scope>
    <source>
        <strain evidence="20">Nanhai2018</strain>
        <tissue evidence="20">Muscle</tissue>
    </source>
</reference>
<dbReference type="SUPFAM" id="SSF52799">
    <property type="entry name" value="(Phosphotyrosine protein) phosphatases II"/>
    <property type="match status" value="1"/>
</dbReference>
<evidence type="ECO:0000313" key="20">
    <source>
        <dbReference type="EMBL" id="KAJ8028340.1"/>
    </source>
</evidence>
<dbReference type="FunFam" id="2.30.29.30:FF:000135">
    <property type="entry name" value="Myotubularin related protein 6"/>
    <property type="match status" value="1"/>
</dbReference>
<dbReference type="PROSITE" id="PS50178">
    <property type="entry name" value="ZF_FYVE"/>
    <property type="match status" value="1"/>
</dbReference>
<dbReference type="Pfam" id="PF06602">
    <property type="entry name" value="Myotub-related"/>
    <property type="match status" value="1"/>
</dbReference>
<dbReference type="SMART" id="SM00404">
    <property type="entry name" value="PTPc_motif"/>
    <property type="match status" value="1"/>
</dbReference>
<keyword evidence="6" id="KW-0479">Metal-binding</keyword>
<dbReference type="InterPro" id="IPR000306">
    <property type="entry name" value="Znf_FYVE"/>
</dbReference>
<feature type="domain" description="Tyrosine specific protein phosphatases" evidence="17">
    <location>
        <begin position="305"/>
        <end position="343"/>
    </location>
</feature>
<evidence type="ECO:0000256" key="4">
    <source>
        <dbReference type="ARBA" id="ARBA00012903"/>
    </source>
</evidence>
<keyword evidence="21" id="KW-1185">Reference proteome</keyword>
<dbReference type="GO" id="GO:0005737">
    <property type="term" value="C:cytoplasm"/>
    <property type="evidence" value="ECO:0007669"/>
    <property type="project" value="UniProtKB-SubCell"/>
</dbReference>
<dbReference type="InterPro" id="IPR000387">
    <property type="entry name" value="Tyr_Pase_dom"/>
</dbReference>
<dbReference type="InterPro" id="IPR048994">
    <property type="entry name" value="PH-GRAM_MTMR6-9"/>
</dbReference>
<evidence type="ECO:0000313" key="21">
    <source>
        <dbReference type="Proteomes" id="UP001152320"/>
    </source>
</evidence>
<dbReference type="InterPro" id="IPR029021">
    <property type="entry name" value="Prot-tyrosine_phosphatase-like"/>
</dbReference>
<evidence type="ECO:0000256" key="2">
    <source>
        <dbReference type="ARBA" id="ARBA00004496"/>
    </source>
</evidence>
<comment type="caution">
    <text evidence="20">The sequence shown here is derived from an EMBL/GenBank/DDBJ whole genome shotgun (WGS) entry which is preliminary data.</text>
</comment>
<feature type="domain" description="FYVE-type" evidence="18">
    <location>
        <begin position="634"/>
        <end position="685"/>
    </location>
</feature>
<evidence type="ECO:0000256" key="7">
    <source>
        <dbReference type="ARBA" id="ARBA00022771"/>
    </source>
</evidence>
<dbReference type="EMBL" id="JAIZAY010000015">
    <property type="protein sequence ID" value="KAJ8028340.1"/>
    <property type="molecule type" value="Genomic_DNA"/>
</dbReference>
<dbReference type="AlphaFoldDB" id="A0A9Q1BKV4"/>
<feature type="compositionally biased region" description="Basic and acidic residues" evidence="16">
    <location>
        <begin position="583"/>
        <end position="596"/>
    </location>
</feature>
<evidence type="ECO:0000259" key="19">
    <source>
        <dbReference type="PROSITE" id="PS51339"/>
    </source>
</evidence>
<dbReference type="CDD" id="cd13210">
    <property type="entry name" value="PH-GRAM_MTMR6-like"/>
    <property type="match status" value="1"/>
</dbReference>
<feature type="active site" description="Phosphocysteine intermediate" evidence="13">
    <location>
        <position position="335"/>
    </location>
</feature>
<feature type="region of interest" description="Disordered" evidence="16">
    <location>
        <begin position="548"/>
        <end position="596"/>
    </location>
</feature>
<dbReference type="GO" id="GO:0004438">
    <property type="term" value="F:phosphatidylinositol-3-phosphate phosphatase activity"/>
    <property type="evidence" value="ECO:0007669"/>
    <property type="project" value="TreeGrafter"/>
</dbReference>
<dbReference type="InterPro" id="IPR011993">
    <property type="entry name" value="PH-like_dom_sf"/>
</dbReference>
<dbReference type="GO" id="GO:0052629">
    <property type="term" value="F:phosphatidylinositol-3,5-bisphosphate 3-phosphatase activity"/>
    <property type="evidence" value="ECO:0007669"/>
    <property type="project" value="UniProtKB-EC"/>
</dbReference>
<dbReference type="PROSITE" id="PS51339">
    <property type="entry name" value="PPASE_MYOTUBULARIN"/>
    <property type="match status" value="1"/>
</dbReference>
<comment type="subcellular location">
    <subcellularLocation>
        <location evidence="2">Cytoplasm</location>
    </subcellularLocation>
    <subcellularLocation>
        <location evidence="1">Endomembrane system</location>
        <topology evidence="1">Peripheral membrane protein</topology>
    </subcellularLocation>
</comment>
<feature type="binding site" evidence="14">
    <location>
        <begin position="335"/>
        <end position="341"/>
    </location>
    <ligand>
        <name>substrate</name>
    </ligand>
</feature>
<evidence type="ECO:0000256" key="9">
    <source>
        <dbReference type="ARBA" id="ARBA00022833"/>
    </source>
</evidence>
<dbReference type="CDD" id="cd15738">
    <property type="entry name" value="FYVE_MTMR_unchar"/>
    <property type="match status" value="1"/>
</dbReference>
<evidence type="ECO:0000256" key="3">
    <source>
        <dbReference type="ARBA" id="ARBA00007471"/>
    </source>
</evidence>
<dbReference type="SUPFAM" id="SSF57903">
    <property type="entry name" value="FYVE/PHD zinc finger"/>
    <property type="match status" value="1"/>
</dbReference>
<name>A0A9Q1BKV4_HOLLE</name>
<keyword evidence="11" id="KW-0472">Membrane</keyword>
<evidence type="ECO:0000259" key="17">
    <source>
        <dbReference type="PROSITE" id="PS50056"/>
    </source>
</evidence>
<keyword evidence="9" id="KW-0862">Zinc</keyword>
<dbReference type="InterPro" id="IPR030564">
    <property type="entry name" value="Myotubularin"/>
</dbReference>
<feature type="compositionally biased region" description="Polar residues" evidence="16">
    <location>
        <begin position="552"/>
        <end position="567"/>
    </location>
</feature>
<dbReference type="GO" id="GO:0008270">
    <property type="term" value="F:zinc ion binding"/>
    <property type="evidence" value="ECO:0007669"/>
    <property type="project" value="UniProtKB-KW"/>
</dbReference>
<evidence type="ECO:0000256" key="15">
    <source>
        <dbReference type="PROSITE-ProRule" id="PRU00091"/>
    </source>
</evidence>
<evidence type="ECO:0000256" key="8">
    <source>
        <dbReference type="ARBA" id="ARBA00022801"/>
    </source>
</evidence>
<dbReference type="GO" id="GO:0012505">
    <property type="term" value="C:endomembrane system"/>
    <property type="evidence" value="ECO:0007669"/>
    <property type="project" value="UniProtKB-SubCell"/>
</dbReference>
<feature type="domain" description="Myotubularin phosphatase" evidence="19">
    <location>
        <begin position="124"/>
        <end position="499"/>
    </location>
</feature>
<evidence type="ECO:0000259" key="18">
    <source>
        <dbReference type="PROSITE" id="PS50178"/>
    </source>
</evidence>
<evidence type="ECO:0000256" key="13">
    <source>
        <dbReference type="PIRSR" id="PIRSR630564-1"/>
    </source>
</evidence>
<dbReference type="InterPro" id="IPR017455">
    <property type="entry name" value="Znf_FYVE-rel"/>
</dbReference>
<dbReference type="SMART" id="SM00064">
    <property type="entry name" value="FYVE"/>
    <property type="match status" value="1"/>
</dbReference>
<keyword evidence="5" id="KW-0963">Cytoplasm</keyword>
<protein>
    <recommendedName>
        <fullName evidence="4">phosphatidylinositol-3,5-bisphosphate 3-phosphatase</fullName>
        <ecNumber evidence="4">3.1.3.95</ecNumber>
    </recommendedName>
    <alternativeName>
        <fullName evidence="12">Phosphatidylinositol-3,5-bisphosphate 3-phosphatase</fullName>
    </alternativeName>
</protein>
<dbReference type="OrthoDB" id="271628at2759"/>
<evidence type="ECO:0000256" key="11">
    <source>
        <dbReference type="ARBA" id="ARBA00023136"/>
    </source>
</evidence>
<dbReference type="InterPro" id="IPR013083">
    <property type="entry name" value="Znf_RING/FYVE/PHD"/>
</dbReference>
<evidence type="ECO:0000256" key="6">
    <source>
        <dbReference type="ARBA" id="ARBA00022723"/>
    </source>
</evidence>
<dbReference type="InterPro" id="IPR010569">
    <property type="entry name" value="Myotubularin-like_Pase_dom"/>
</dbReference>
<dbReference type="PROSITE" id="PS50056">
    <property type="entry name" value="TYR_PHOSPHATASE_2"/>
    <property type="match status" value="1"/>
</dbReference>
<evidence type="ECO:0000256" key="1">
    <source>
        <dbReference type="ARBA" id="ARBA00004184"/>
    </source>
</evidence>
<dbReference type="Gene3D" id="2.30.29.30">
    <property type="entry name" value="Pleckstrin-homology domain (PH domain)/Phosphotyrosine-binding domain (PTB)"/>
    <property type="match status" value="1"/>
</dbReference>
<dbReference type="InterPro" id="IPR011011">
    <property type="entry name" value="Znf_FYVE_PHD"/>
</dbReference>
<dbReference type="CDD" id="cd14532">
    <property type="entry name" value="PTP-MTMR6-like"/>
    <property type="match status" value="1"/>
</dbReference>
<evidence type="ECO:0000256" key="5">
    <source>
        <dbReference type="ARBA" id="ARBA00022490"/>
    </source>
</evidence>
<evidence type="ECO:0000256" key="12">
    <source>
        <dbReference type="ARBA" id="ARBA00032571"/>
    </source>
</evidence>
<dbReference type="GO" id="GO:0046856">
    <property type="term" value="P:phosphatidylinositol dephosphorylation"/>
    <property type="evidence" value="ECO:0007669"/>
    <property type="project" value="TreeGrafter"/>
</dbReference>
<dbReference type="PANTHER" id="PTHR10807:SF8">
    <property type="entry name" value="PHOSPHATIDYLINOSITOL-3-PHOSPHATE PHOSPHATASE"/>
    <property type="match status" value="1"/>
</dbReference>
<keyword evidence="10" id="KW-0443">Lipid metabolism</keyword>
<keyword evidence="7 15" id="KW-0863">Zinc-finger</keyword>
<dbReference type="InterPro" id="IPR003595">
    <property type="entry name" value="Tyr_Pase_cat"/>
</dbReference>
<dbReference type="Pfam" id="PF01363">
    <property type="entry name" value="FYVE"/>
    <property type="match status" value="1"/>
</dbReference>
<gene>
    <name evidence="20" type="ORF">HOLleu_30544</name>
</gene>
<dbReference type="InterPro" id="IPR016130">
    <property type="entry name" value="Tyr_Pase_AS"/>
</dbReference>
<accession>A0A9Q1BKV4</accession>
<dbReference type="EC" id="3.1.3.95" evidence="4"/>
<sequence length="730" mass="83752">MEHITRPKIENVRLLNKFNSRKPSVGTLYLTATHLIFSDPAGKREPWILHQHISSLERQPLTTTGAPLLIRCKTFQTVTFVIPKEKDCQELYKSLQKLSSPEDLTEMYAFTYKSASLSPSVTAGWDQFDLHTEYARMGIPNSYWKATNINKNYEVCSTYPRIIYVPAASQTSVLIGSAKFRSRGRLPVLSYLHQENMAAMCRCSQPLAGFSARCMEDEQMLQDILLANKGSNFMYVVDTRPRINAMVNRASGKGYENEDFYTNIKFKFIGIENIHVMRNSLQKLLEVCELKNPSMDSFLSGIDSSNWLKHVKAVLDTSYFIAKAVSDGVSVLVHCSDGWDRTAQTCSLASMMLDPYYRTIKGLEVLIEKEWLAFGHKFLHRCGLITIDPREISPIFTQFIDCVWQLTQLYPCAFQFNERFLLELHDHVYSCQFGNFLGNCEKDRLGMKLQERTYSLWAFMRTRMTDYINPLYLPNHSITKGVILPDFDAQRLKFWRGMYNRFENGVHPREPISEVLCAVKDHTVSLKDHIQFLESKIATLRRLLGDAKENRNSNPNDRNSFENLTNGDDSEEKQANDSTPENPDSKGRGSYREKRPPLIKDDSLDIISSTLLTDAVESVSIDWKSFRNVRQCVCDYPFDHFSRKYHCWRCGVVFCIRCIDKQTTLPGHDSQRPVPVCKDCYKSLKAGSSEPVTPSRSPSKDPSLSLSKMEEFSPMQLVNSIQELEMQVVE</sequence>
<comment type="similarity">
    <text evidence="3">Belongs to the protein-tyrosine phosphatase family. Non-receptor class myotubularin subfamily.</text>
</comment>
<dbReference type="Proteomes" id="UP001152320">
    <property type="component" value="Chromosome 15"/>
</dbReference>
<evidence type="ECO:0000256" key="16">
    <source>
        <dbReference type="SAM" id="MobiDB-lite"/>
    </source>
</evidence>
<feature type="compositionally biased region" description="Low complexity" evidence="16">
    <location>
        <begin position="694"/>
        <end position="706"/>
    </location>
</feature>
<dbReference type="PROSITE" id="PS00383">
    <property type="entry name" value="TYR_PHOSPHATASE_1"/>
    <property type="match status" value="1"/>
</dbReference>
<evidence type="ECO:0000256" key="14">
    <source>
        <dbReference type="PIRSR" id="PIRSR630564-2"/>
    </source>
</evidence>
<dbReference type="Pfam" id="PF21098">
    <property type="entry name" value="PH-GRAM_MTMR6-like"/>
    <property type="match status" value="1"/>
</dbReference>
<dbReference type="Gene3D" id="3.30.40.10">
    <property type="entry name" value="Zinc/RING finger domain, C3HC4 (zinc finger)"/>
    <property type="match status" value="1"/>
</dbReference>
<keyword evidence="8" id="KW-0378">Hydrolase</keyword>
<evidence type="ECO:0000256" key="10">
    <source>
        <dbReference type="ARBA" id="ARBA00023098"/>
    </source>
</evidence>
<dbReference type="PANTHER" id="PTHR10807">
    <property type="entry name" value="MYOTUBULARIN-RELATED"/>
    <property type="match status" value="1"/>
</dbReference>
<feature type="binding site" evidence="14">
    <location>
        <begin position="273"/>
        <end position="274"/>
    </location>
    <ligand>
        <name>substrate</name>
    </ligand>
</feature>
<dbReference type="SUPFAM" id="SSF50729">
    <property type="entry name" value="PH domain-like"/>
    <property type="match status" value="1"/>
</dbReference>
<proteinExistence type="inferred from homology"/>
<organism evidence="20 21">
    <name type="scientific">Holothuria leucospilota</name>
    <name type="common">Black long sea cucumber</name>
    <name type="synonym">Mertensiothuria leucospilota</name>
    <dbReference type="NCBI Taxonomy" id="206669"/>
    <lineage>
        <taxon>Eukaryota</taxon>
        <taxon>Metazoa</taxon>
        <taxon>Echinodermata</taxon>
        <taxon>Eleutherozoa</taxon>
        <taxon>Echinozoa</taxon>
        <taxon>Holothuroidea</taxon>
        <taxon>Aspidochirotacea</taxon>
        <taxon>Aspidochirotida</taxon>
        <taxon>Holothuriidae</taxon>
        <taxon>Holothuria</taxon>
    </lineage>
</organism>
<feature type="region of interest" description="Disordered" evidence="16">
    <location>
        <begin position="686"/>
        <end position="706"/>
    </location>
</feature>